<protein>
    <submittedName>
        <fullName evidence="1">Uncharacterized protein</fullName>
    </submittedName>
</protein>
<dbReference type="AlphaFoldDB" id="A0A0C9YG63"/>
<keyword evidence="2" id="KW-1185">Reference proteome</keyword>
<evidence type="ECO:0000313" key="2">
    <source>
        <dbReference type="Proteomes" id="UP000054018"/>
    </source>
</evidence>
<accession>A0A0C9YG63</accession>
<gene>
    <name evidence="1" type="ORF">PISMIDRAFT_16429</name>
</gene>
<dbReference type="HOGENOM" id="CLU_114642_0_0_1"/>
<name>A0A0C9YG63_9AGAM</name>
<proteinExistence type="predicted"/>
<reference evidence="2" key="2">
    <citation type="submission" date="2015-01" db="EMBL/GenBank/DDBJ databases">
        <title>Evolutionary Origins and Diversification of the Mycorrhizal Mutualists.</title>
        <authorList>
            <consortium name="DOE Joint Genome Institute"/>
            <consortium name="Mycorrhizal Genomics Consortium"/>
            <person name="Kohler A."/>
            <person name="Kuo A."/>
            <person name="Nagy L.G."/>
            <person name="Floudas D."/>
            <person name="Copeland A."/>
            <person name="Barry K.W."/>
            <person name="Cichocki N."/>
            <person name="Veneault-Fourrey C."/>
            <person name="LaButti K."/>
            <person name="Lindquist E.A."/>
            <person name="Lipzen A."/>
            <person name="Lundell T."/>
            <person name="Morin E."/>
            <person name="Murat C."/>
            <person name="Riley R."/>
            <person name="Ohm R."/>
            <person name="Sun H."/>
            <person name="Tunlid A."/>
            <person name="Henrissat B."/>
            <person name="Grigoriev I.V."/>
            <person name="Hibbett D.S."/>
            <person name="Martin F."/>
        </authorList>
    </citation>
    <scope>NUCLEOTIDE SEQUENCE [LARGE SCALE GENOMIC DNA]</scope>
    <source>
        <strain evidence="2">441</strain>
    </source>
</reference>
<dbReference type="EMBL" id="KN833885">
    <property type="protein sequence ID" value="KIK15591.1"/>
    <property type="molecule type" value="Genomic_DNA"/>
</dbReference>
<sequence length="177" mass="19655">MTSQVAYLPTALLHLHLETLQVAHSQVNMFHSFLQSYFPQGGYNFSQLGFNLGTPESMEVYEKAASDLAKTLSPYSRVVLFLTTHSDEERGDLFPGFLHGQPVASKVLECLQLLLNPLKDIIKGADIIFNVCGSVVNMEKSFHDVKKVAQIFNPRSMILFDAPSPTGCYRPLPAQPP</sequence>
<reference evidence="1 2" key="1">
    <citation type="submission" date="2014-04" db="EMBL/GenBank/DDBJ databases">
        <authorList>
            <consortium name="DOE Joint Genome Institute"/>
            <person name="Kuo A."/>
            <person name="Kohler A."/>
            <person name="Costa M.D."/>
            <person name="Nagy L.G."/>
            <person name="Floudas D."/>
            <person name="Copeland A."/>
            <person name="Barry K.W."/>
            <person name="Cichocki N."/>
            <person name="Veneault-Fourrey C."/>
            <person name="LaButti K."/>
            <person name="Lindquist E.A."/>
            <person name="Lipzen A."/>
            <person name="Lundell T."/>
            <person name="Morin E."/>
            <person name="Murat C."/>
            <person name="Sun H."/>
            <person name="Tunlid A."/>
            <person name="Henrissat B."/>
            <person name="Grigoriev I.V."/>
            <person name="Hibbett D.S."/>
            <person name="Martin F."/>
            <person name="Nordberg H.P."/>
            <person name="Cantor M.N."/>
            <person name="Hua S.X."/>
        </authorList>
    </citation>
    <scope>NUCLEOTIDE SEQUENCE [LARGE SCALE GENOMIC DNA]</scope>
    <source>
        <strain evidence="1 2">441</strain>
    </source>
</reference>
<dbReference type="Proteomes" id="UP000054018">
    <property type="component" value="Unassembled WGS sequence"/>
</dbReference>
<dbReference type="OrthoDB" id="2687899at2759"/>
<evidence type="ECO:0000313" key="1">
    <source>
        <dbReference type="EMBL" id="KIK15591.1"/>
    </source>
</evidence>
<dbReference type="STRING" id="765257.A0A0C9YG63"/>
<organism evidence="1 2">
    <name type="scientific">Pisolithus microcarpus 441</name>
    <dbReference type="NCBI Taxonomy" id="765257"/>
    <lineage>
        <taxon>Eukaryota</taxon>
        <taxon>Fungi</taxon>
        <taxon>Dikarya</taxon>
        <taxon>Basidiomycota</taxon>
        <taxon>Agaricomycotina</taxon>
        <taxon>Agaricomycetes</taxon>
        <taxon>Agaricomycetidae</taxon>
        <taxon>Boletales</taxon>
        <taxon>Sclerodermatineae</taxon>
        <taxon>Pisolithaceae</taxon>
        <taxon>Pisolithus</taxon>
    </lineage>
</organism>